<protein>
    <submittedName>
        <fullName evidence="1">Uncharacterized protein</fullName>
    </submittedName>
</protein>
<comment type="caution">
    <text evidence="1">The sequence shown here is derived from an EMBL/GenBank/DDBJ whole genome shotgun (WGS) entry which is preliminary data.</text>
</comment>
<evidence type="ECO:0000313" key="1">
    <source>
        <dbReference type="EMBL" id="GAA0162300.1"/>
    </source>
</evidence>
<dbReference type="AlphaFoldDB" id="A0AAV3QFM7"/>
<evidence type="ECO:0000313" key="2">
    <source>
        <dbReference type="Proteomes" id="UP001454036"/>
    </source>
</evidence>
<organism evidence="1 2">
    <name type="scientific">Lithospermum erythrorhizon</name>
    <name type="common">Purple gromwell</name>
    <name type="synonym">Lithospermum officinale var. erythrorhizon</name>
    <dbReference type="NCBI Taxonomy" id="34254"/>
    <lineage>
        <taxon>Eukaryota</taxon>
        <taxon>Viridiplantae</taxon>
        <taxon>Streptophyta</taxon>
        <taxon>Embryophyta</taxon>
        <taxon>Tracheophyta</taxon>
        <taxon>Spermatophyta</taxon>
        <taxon>Magnoliopsida</taxon>
        <taxon>eudicotyledons</taxon>
        <taxon>Gunneridae</taxon>
        <taxon>Pentapetalae</taxon>
        <taxon>asterids</taxon>
        <taxon>lamiids</taxon>
        <taxon>Boraginales</taxon>
        <taxon>Boraginaceae</taxon>
        <taxon>Boraginoideae</taxon>
        <taxon>Lithospermeae</taxon>
        <taxon>Lithospermum</taxon>
    </lineage>
</organism>
<gene>
    <name evidence="1" type="ORF">LIER_39387</name>
</gene>
<proteinExistence type="predicted"/>
<name>A0AAV3QFM7_LITER</name>
<dbReference type="EMBL" id="BAABME010021075">
    <property type="protein sequence ID" value="GAA0162300.1"/>
    <property type="molecule type" value="Genomic_DNA"/>
</dbReference>
<keyword evidence="2" id="KW-1185">Reference proteome</keyword>
<reference evidence="1 2" key="1">
    <citation type="submission" date="2024-01" db="EMBL/GenBank/DDBJ databases">
        <title>The complete chloroplast genome sequence of Lithospermum erythrorhizon: insights into the phylogenetic relationship among Boraginaceae species and the maternal lineages of purple gromwells.</title>
        <authorList>
            <person name="Okada T."/>
            <person name="Watanabe K."/>
        </authorList>
    </citation>
    <scope>NUCLEOTIDE SEQUENCE [LARGE SCALE GENOMIC DNA]</scope>
</reference>
<accession>A0AAV3QFM7</accession>
<dbReference type="Proteomes" id="UP001454036">
    <property type="component" value="Unassembled WGS sequence"/>
</dbReference>
<sequence>MGYYWPTMFHANFIHQEPEPLHPTFASWPFDAWGLDMVGPLPKRQHVEHLYGVKVFLLLERQIQSLRIVIQEVLTQEENARLKLEELDSLDERRLDA</sequence>